<evidence type="ECO:0000256" key="1">
    <source>
        <dbReference type="ARBA" id="ARBA00005417"/>
    </source>
</evidence>
<feature type="compositionally biased region" description="Low complexity" evidence="10">
    <location>
        <begin position="424"/>
        <end position="439"/>
    </location>
</feature>
<dbReference type="PROSITE" id="PS50893">
    <property type="entry name" value="ABC_TRANSPORTER_2"/>
    <property type="match status" value="1"/>
</dbReference>
<dbReference type="SUPFAM" id="SSF52540">
    <property type="entry name" value="P-loop containing nucleoside triphosphate hydrolases"/>
    <property type="match status" value="1"/>
</dbReference>
<comment type="subunit">
    <text evidence="7">The complex is probably composed of two ATP-binding proteins (TmoW), two transmembrane proteins (TmoV) and a solute-binding protein (TmoX).</text>
</comment>
<sequence length="445" mass="47980">MLAGHFGNDGASMTNERIRVENVVKLFGDNAATGLALLTSGKGKDEIHDETGAVLGLDNVSFSVNEGEILVVMGLSGSGKSTMLRCINRLIDPTSGSIKVDGTEVTTLNHRDLLEFRRAKFGMVFQHFALFPNRTIAENVEYGLEVQGVSRTERRNRALSAIELVGLKGWDSRYPSQLSGGMQQRAGLARALAVDADILLMDEAFSALDPLIRREMQDELVALQRKMKKTIVFVSHDLDEAIHLGGRIVLMKDGRIVQQGYPEEILTNPQGDYVRRFVENIDVSSVITLGRLALRDPPGLLRSASARDVFPQLGNRKTDIYIVTCDRNMPVGRITRDALAGSSDGAPIDRLMQSGVATAKASDVLKTALPRLASEPGGIAIVDDDGRYVGIVTQAMALRALAGTAGAIDTPDESGDASWTGQFPNSPSTDTATTPSPGSQPTFRM</sequence>
<keyword evidence="9" id="KW-0997">Cell inner membrane</keyword>
<dbReference type="InterPro" id="IPR005892">
    <property type="entry name" value="Gly-betaine_transp_ATP-bd"/>
</dbReference>
<dbReference type="InterPro" id="IPR003593">
    <property type="entry name" value="AAA+_ATPase"/>
</dbReference>
<dbReference type="GO" id="GO:0015418">
    <property type="term" value="F:ABC-type quaternary ammonium compound transporting activity"/>
    <property type="evidence" value="ECO:0007669"/>
    <property type="project" value="UniProtKB-EC"/>
</dbReference>
<comment type="subcellular location">
    <subcellularLocation>
        <location evidence="9">Cell inner membrane</location>
        <topology evidence="9">Peripheral membrane protein</topology>
    </subcellularLocation>
</comment>
<proteinExistence type="inferred from homology"/>
<dbReference type="PANTHER" id="PTHR43869">
    <property type="entry name" value="GLYCINE BETAINE/PROLINE BETAINE TRANSPORT SYSTEM ATP-BINDING PROTEIN PROV"/>
    <property type="match status" value="1"/>
</dbReference>
<name>A0A0P0Z1R7_9HYPH</name>
<dbReference type="PROSITE" id="PS51371">
    <property type="entry name" value="CBS"/>
    <property type="match status" value="1"/>
</dbReference>
<dbReference type="InterPro" id="IPR003439">
    <property type="entry name" value="ABC_transporter-like_ATP-bd"/>
</dbReference>
<dbReference type="Gene3D" id="3.40.50.300">
    <property type="entry name" value="P-loop containing nucleotide triphosphate hydrolases"/>
    <property type="match status" value="1"/>
</dbReference>
<feature type="domain" description="CBS" evidence="12">
    <location>
        <begin position="352"/>
        <end position="410"/>
    </location>
</feature>
<evidence type="ECO:0000313" key="13">
    <source>
        <dbReference type="EMBL" id="BAT27632.1"/>
    </source>
</evidence>
<dbReference type="SUPFAM" id="SSF54631">
    <property type="entry name" value="CBS-domain pair"/>
    <property type="match status" value="1"/>
</dbReference>
<evidence type="ECO:0000256" key="8">
    <source>
        <dbReference type="PROSITE-ProRule" id="PRU00703"/>
    </source>
</evidence>
<reference evidence="13" key="1">
    <citation type="journal article" date="2015" name="Proc. Natl. Acad. Sci. U.S.A.">
        <title>Bacterial clade with the ribosomal RNA operon on a small plasmid rather than the chromosome.</title>
        <authorList>
            <person name="Anda M."/>
            <person name="Ohtsubo Y."/>
            <person name="Okubo T."/>
            <person name="Sugawara M."/>
            <person name="Nagata Y."/>
            <person name="Tsuda M."/>
            <person name="Minamisawa K."/>
            <person name="Mitsui H."/>
        </authorList>
    </citation>
    <scope>NUCLEOTIDE SEQUENCE</scope>
    <source>
        <strain evidence="13">JCM 14755</strain>
    </source>
</reference>
<dbReference type="GO" id="GO:0016887">
    <property type="term" value="F:ATP hydrolysis activity"/>
    <property type="evidence" value="ECO:0007669"/>
    <property type="project" value="UniProtKB-UniRule"/>
</dbReference>
<keyword evidence="5" id="KW-0029">Amino-acid transport</keyword>
<keyword evidence="4 9" id="KW-0067">ATP-binding</keyword>
<dbReference type="InterPro" id="IPR027417">
    <property type="entry name" value="P-loop_NTPase"/>
</dbReference>
<keyword evidence="2 9" id="KW-0813">Transport</keyword>
<evidence type="ECO:0000256" key="9">
    <source>
        <dbReference type="RuleBase" id="RU369116"/>
    </source>
</evidence>
<dbReference type="NCBIfam" id="TIGR01186">
    <property type="entry name" value="proV"/>
    <property type="match status" value="1"/>
</dbReference>
<keyword evidence="9" id="KW-1003">Cell membrane</keyword>
<dbReference type="GO" id="GO:0006970">
    <property type="term" value="P:response to osmotic stress"/>
    <property type="evidence" value="ECO:0007669"/>
    <property type="project" value="UniProtKB-ARBA"/>
</dbReference>
<dbReference type="SMART" id="SM00382">
    <property type="entry name" value="AAA"/>
    <property type="match status" value="1"/>
</dbReference>
<feature type="region of interest" description="Disordered" evidence="10">
    <location>
        <begin position="409"/>
        <end position="445"/>
    </location>
</feature>
<evidence type="ECO:0000256" key="3">
    <source>
        <dbReference type="ARBA" id="ARBA00022741"/>
    </source>
</evidence>
<dbReference type="CDD" id="cd03294">
    <property type="entry name" value="ABC_Pro_Gly_Betaine"/>
    <property type="match status" value="1"/>
</dbReference>
<dbReference type="InterPro" id="IPR000644">
    <property type="entry name" value="CBS_dom"/>
</dbReference>
<organism evidence="13">
    <name type="scientific">Aureimonas frigidaquae</name>
    <dbReference type="NCBI Taxonomy" id="424757"/>
    <lineage>
        <taxon>Bacteria</taxon>
        <taxon>Pseudomonadati</taxon>
        <taxon>Pseudomonadota</taxon>
        <taxon>Alphaproteobacteria</taxon>
        <taxon>Hyphomicrobiales</taxon>
        <taxon>Aurantimonadaceae</taxon>
        <taxon>Aureimonas</taxon>
    </lineage>
</organism>
<dbReference type="GO" id="GO:0005524">
    <property type="term" value="F:ATP binding"/>
    <property type="evidence" value="ECO:0007669"/>
    <property type="project" value="UniProtKB-UniRule"/>
</dbReference>
<keyword evidence="8" id="KW-0129">CBS domain</keyword>
<feature type="domain" description="ABC transporter" evidence="11">
    <location>
        <begin position="18"/>
        <end position="278"/>
    </location>
</feature>
<keyword evidence="3 9" id="KW-0547">Nucleotide-binding</keyword>
<comment type="similarity">
    <text evidence="1 9">Belongs to the ABC transporter superfamily.</text>
</comment>
<dbReference type="InterPro" id="IPR051921">
    <property type="entry name" value="ABC_osmolyte_uptake_ATP-bind"/>
</dbReference>
<comment type="catalytic activity">
    <reaction evidence="6">
        <text>a quaternary ammonium(out) + ATP + H2O = a quaternary ammonium(in) + ADP + phosphate + H(+)</text>
        <dbReference type="Rhea" id="RHEA:11036"/>
        <dbReference type="ChEBI" id="CHEBI:15377"/>
        <dbReference type="ChEBI" id="CHEBI:15378"/>
        <dbReference type="ChEBI" id="CHEBI:30616"/>
        <dbReference type="ChEBI" id="CHEBI:35267"/>
        <dbReference type="ChEBI" id="CHEBI:43474"/>
        <dbReference type="ChEBI" id="CHEBI:456216"/>
        <dbReference type="EC" id="7.6.2.9"/>
    </reaction>
    <physiologicalReaction direction="left-to-right" evidence="6">
        <dbReference type="Rhea" id="RHEA:11037"/>
    </physiologicalReaction>
</comment>
<keyword evidence="9" id="KW-0472">Membrane</keyword>
<dbReference type="Pfam" id="PF00005">
    <property type="entry name" value="ABC_tran"/>
    <property type="match status" value="1"/>
</dbReference>
<dbReference type="PANTHER" id="PTHR43869:SF1">
    <property type="entry name" value="GLYCINE BETAINE_PROLINE BETAINE TRANSPORT SYSTEM ATP-BINDING PROTEIN PROV"/>
    <property type="match status" value="1"/>
</dbReference>
<evidence type="ECO:0000259" key="11">
    <source>
        <dbReference type="PROSITE" id="PS50893"/>
    </source>
</evidence>
<evidence type="ECO:0000256" key="4">
    <source>
        <dbReference type="ARBA" id="ARBA00022840"/>
    </source>
</evidence>
<dbReference type="AlphaFoldDB" id="A0A0P0Z1R7"/>
<comment type="subunit">
    <text evidence="9">The complex is probably composed of two ATP-binding proteins, two transmembrane proteins and a solute-binding protein.</text>
</comment>
<dbReference type="GO" id="GO:0006865">
    <property type="term" value="P:amino acid transport"/>
    <property type="evidence" value="ECO:0007669"/>
    <property type="project" value="UniProtKB-UniRule"/>
</dbReference>
<evidence type="ECO:0000256" key="5">
    <source>
        <dbReference type="ARBA" id="ARBA00022970"/>
    </source>
</evidence>
<dbReference type="InterPro" id="IPR046342">
    <property type="entry name" value="CBS_dom_sf"/>
</dbReference>
<evidence type="ECO:0000256" key="6">
    <source>
        <dbReference type="ARBA" id="ARBA00051811"/>
    </source>
</evidence>
<evidence type="ECO:0000256" key="7">
    <source>
        <dbReference type="ARBA" id="ARBA00061968"/>
    </source>
</evidence>
<dbReference type="FunFam" id="3.40.50.300:FF:000201">
    <property type="entry name" value="Glycine betaine/L-proline ABC transporter ATP-binding protein"/>
    <property type="match status" value="1"/>
</dbReference>
<dbReference type="Pfam" id="PF00571">
    <property type="entry name" value="CBS"/>
    <property type="match status" value="1"/>
</dbReference>
<dbReference type="InterPro" id="IPR017871">
    <property type="entry name" value="ABC_transporter-like_CS"/>
</dbReference>
<accession>A0A0P0Z1R7</accession>
<dbReference type="EC" id="7.6.2.9" evidence="9"/>
<dbReference type="GO" id="GO:0031460">
    <property type="term" value="P:glycine betaine transport"/>
    <property type="evidence" value="ECO:0007669"/>
    <property type="project" value="InterPro"/>
</dbReference>
<dbReference type="Gene3D" id="3.10.580.10">
    <property type="entry name" value="CBS-domain"/>
    <property type="match status" value="1"/>
</dbReference>
<evidence type="ECO:0000256" key="2">
    <source>
        <dbReference type="ARBA" id="ARBA00022448"/>
    </source>
</evidence>
<dbReference type="PROSITE" id="PS00211">
    <property type="entry name" value="ABC_TRANSPORTER_1"/>
    <property type="match status" value="1"/>
</dbReference>
<evidence type="ECO:0000256" key="10">
    <source>
        <dbReference type="SAM" id="MobiDB-lite"/>
    </source>
</evidence>
<evidence type="ECO:0000259" key="12">
    <source>
        <dbReference type="PROSITE" id="PS51371"/>
    </source>
</evidence>
<protein>
    <recommendedName>
        <fullName evidence="9">Quaternary amine transport ATP-binding protein</fullName>
        <ecNumber evidence="9">7.6.2.9</ecNumber>
    </recommendedName>
</protein>
<dbReference type="EMBL" id="LC066375">
    <property type="protein sequence ID" value="BAT27632.1"/>
    <property type="molecule type" value="Genomic_DNA"/>
</dbReference>
<dbReference type="GO" id="GO:0005886">
    <property type="term" value="C:plasma membrane"/>
    <property type="evidence" value="ECO:0007669"/>
    <property type="project" value="UniProtKB-SubCell"/>
</dbReference>